<accession>A0A089MAK0</accession>
<evidence type="ECO:0000256" key="3">
    <source>
        <dbReference type="ARBA" id="ARBA00022475"/>
    </source>
</evidence>
<protein>
    <submittedName>
        <fullName evidence="9">ABC transporter permease</fullName>
    </submittedName>
</protein>
<feature type="transmembrane region" description="Helical" evidence="7">
    <location>
        <begin position="185"/>
        <end position="207"/>
    </location>
</feature>
<comment type="similarity">
    <text evidence="7">Belongs to the binding-protein-dependent transport system permease family.</text>
</comment>
<gene>
    <name evidence="9" type="ORF">PGRAT_23675</name>
</gene>
<evidence type="ECO:0000313" key="10">
    <source>
        <dbReference type="Proteomes" id="UP000029500"/>
    </source>
</evidence>
<dbReference type="Gene3D" id="1.10.3720.10">
    <property type="entry name" value="MetI-like"/>
    <property type="match status" value="1"/>
</dbReference>
<reference evidence="9 10" key="1">
    <citation type="submission" date="2014-08" db="EMBL/GenBank/DDBJ databases">
        <title>Comparative genomics of the Paenibacillus odorifer group.</title>
        <authorList>
            <person name="den Bakker H.C."/>
            <person name="Tsai Y.-C."/>
            <person name="Martin N."/>
            <person name="Korlach J."/>
            <person name="Wiedmann M."/>
        </authorList>
    </citation>
    <scope>NUCLEOTIDE SEQUENCE [LARGE SCALE GENOMIC DNA]</scope>
    <source>
        <strain evidence="9 10">DSM 15220</strain>
    </source>
</reference>
<keyword evidence="5 7" id="KW-1133">Transmembrane helix</keyword>
<dbReference type="GO" id="GO:0055085">
    <property type="term" value="P:transmembrane transport"/>
    <property type="evidence" value="ECO:0007669"/>
    <property type="project" value="InterPro"/>
</dbReference>
<dbReference type="PANTHER" id="PTHR43744">
    <property type="entry name" value="ABC TRANSPORTER PERMEASE PROTEIN MG189-RELATED-RELATED"/>
    <property type="match status" value="1"/>
</dbReference>
<dbReference type="OrthoDB" id="9810086at2"/>
<dbReference type="KEGG" id="pgm:PGRAT_23675"/>
<keyword evidence="3" id="KW-1003">Cell membrane</keyword>
<dbReference type="Proteomes" id="UP000029500">
    <property type="component" value="Chromosome"/>
</dbReference>
<dbReference type="InterPro" id="IPR000515">
    <property type="entry name" value="MetI-like"/>
</dbReference>
<feature type="domain" description="ABC transmembrane type-1" evidence="8">
    <location>
        <begin position="71"/>
        <end position="278"/>
    </location>
</feature>
<evidence type="ECO:0000313" key="9">
    <source>
        <dbReference type="EMBL" id="AIQ70307.1"/>
    </source>
</evidence>
<dbReference type="InterPro" id="IPR035906">
    <property type="entry name" value="MetI-like_sf"/>
</dbReference>
<dbReference type="Pfam" id="PF00528">
    <property type="entry name" value="BPD_transp_1"/>
    <property type="match status" value="1"/>
</dbReference>
<keyword evidence="4 7" id="KW-0812">Transmembrane</keyword>
<comment type="subcellular location">
    <subcellularLocation>
        <location evidence="1 7">Cell membrane</location>
        <topology evidence="1 7">Multi-pass membrane protein</topology>
    </subcellularLocation>
</comment>
<proteinExistence type="inferred from homology"/>
<feature type="transmembrane region" description="Helical" evidence="7">
    <location>
        <begin position="12"/>
        <end position="32"/>
    </location>
</feature>
<evidence type="ECO:0000256" key="1">
    <source>
        <dbReference type="ARBA" id="ARBA00004651"/>
    </source>
</evidence>
<feature type="transmembrane region" description="Helical" evidence="7">
    <location>
        <begin position="82"/>
        <end position="100"/>
    </location>
</feature>
<evidence type="ECO:0000256" key="2">
    <source>
        <dbReference type="ARBA" id="ARBA00022448"/>
    </source>
</evidence>
<dbReference type="PANTHER" id="PTHR43744:SF9">
    <property type="entry name" value="POLYGALACTURONAN_RHAMNOGALACTURONAN TRANSPORT SYSTEM PERMEASE PROTEIN YTCP"/>
    <property type="match status" value="1"/>
</dbReference>
<dbReference type="PROSITE" id="PS50928">
    <property type="entry name" value="ABC_TM1"/>
    <property type="match status" value="1"/>
</dbReference>
<keyword evidence="6 7" id="KW-0472">Membrane</keyword>
<evidence type="ECO:0000256" key="5">
    <source>
        <dbReference type="ARBA" id="ARBA00022989"/>
    </source>
</evidence>
<feature type="transmembrane region" description="Helical" evidence="7">
    <location>
        <begin position="264"/>
        <end position="281"/>
    </location>
</feature>
<dbReference type="STRING" id="189425.PGRAT_23675"/>
<sequence length="296" mass="32781">MVQDKSLGRRLFIFANYLILFVASLICILPFVNLLAVSFSGSAAVAAGDVVFWPVDFTTKAYEFALEGSQFLQSLWVATQRVVLGTIVNLILMVLTAYPLSKTKDKVMGRGIYMGFFVLTMLFNGGLIPSYLIVVKAGLIDSIWSLILPGALPVYSMIILMNFIRSLPEEIEESATIDGAGPMQILIRILLPLLKPALATVGLFSIVGHWNSWFDGIIYMNNPDNYPLQSYLQTLLLNFDQIMLRAGTDYSELLAQMNVRTGRAAQLFLGTLPILIVYPFLQKYFTKGLVLGSVKG</sequence>
<keyword evidence="10" id="KW-1185">Reference proteome</keyword>
<organism evidence="9 10">
    <name type="scientific">Paenibacillus graminis</name>
    <dbReference type="NCBI Taxonomy" id="189425"/>
    <lineage>
        <taxon>Bacteria</taxon>
        <taxon>Bacillati</taxon>
        <taxon>Bacillota</taxon>
        <taxon>Bacilli</taxon>
        <taxon>Bacillales</taxon>
        <taxon>Paenibacillaceae</taxon>
        <taxon>Paenibacillus</taxon>
    </lineage>
</organism>
<dbReference type="EMBL" id="CP009287">
    <property type="protein sequence ID" value="AIQ70307.1"/>
    <property type="molecule type" value="Genomic_DNA"/>
</dbReference>
<dbReference type="HOGENOM" id="CLU_016047_1_0_9"/>
<feature type="transmembrane region" description="Helical" evidence="7">
    <location>
        <begin position="146"/>
        <end position="164"/>
    </location>
</feature>
<dbReference type="RefSeq" id="WP_025705909.1">
    <property type="nucleotide sequence ID" value="NZ_CP009287.1"/>
</dbReference>
<dbReference type="AlphaFoldDB" id="A0A089MAK0"/>
<evidence type="ECO:0000256" key="4">
    <source>
        <dbReference type="ARBA" id="ARBA00022692"/>
    </source>
</evidence>
<feature type="transmembrane region" description="Helical" evidence="7">
    <location>
        <begin position="112"/>
        <end position="134"/>
    </location>
</feature>
<dbReference type="SUPFAM" id="SSF161098">
    <property type="entry name" value="MetI-like"/>
    <property type="match status" value="1"/>
</dbReference>
<evidence type="ECO:0000256" key="6">
    <source>
        <dbReference type="ARBA" id="ARBA00023136"/>
    </source>
</evidence>
<keyword evidence="2 7" id="KW-0813">Transport</keyword>
<name>A0A089MAK0_9BACL</name>
<evidence type="ECO:0000256" key="7">
    <source>
        <dbReference type="RuleBase" id="RU363032"/>
    </source>
</evidence>
<dbReference type="eggNOG" id="COG0395">
    <property type="taxonomic scope" value="Bacteria"/>
</dbReference>
<dbReference type="GO" id="GO:0005886">
    <property type="term" value="C:plasma membrane"/>
    <property type="evidence" value="ECO:0007669"/>
    <property type="project" value="UniProtKB-SubCell"/>
</dbReference>
<evidence type="ECO:0000259" key="8">
    <source>
        <dbReference type="PROSITE" id="PS50928"/>
    </source>
</evidence>